<dbReference type="RefSeq" id="WP_073264447.1">
    <property type="nucleotide sequence ID" value="NZ_FRBQ01000002.1"/>
</dbReference>
<feature type="compositionally biased region" description="Pro residues" evidence="1">
    <location>
        <begin position="635"/>
        <end position="648"/>
    </location>
</feature>
<feature type="compositionally biased region" description="Low complexity" evidence="1">
    <location>
        <begin position="603"/>
        <end position="612"/>
    </location>
</feature>
<dbReference type="Proteomes" id="UP000184305">
    <property type="component" value="Unassembled WGS sequence"/>
</dbReference>
<feature type="compositionally biased region" description="Gly residues" evidence="1">
    <location>
        <begin position="568"/>
        <end position="582"/>
    </location>
</feature>
<feature type="transmembrane region" description="Helical" evidence="2">
    <location>
        <begin position="455"/>
        <end position="480"/>
    </location>
</feature>
<feature type="transmembrane region" description="Helical" evidence="2">
    <location>
        <begin position="12"/>
        <end position="30"/>
    </location>
</feature>
<name>A0A1M7D502_9GAMM</name>
<keyword evidence="2" id="KW-1133">Transmembrane helix</keyword>
<accession>A0A1M7D502</accession>
<protein>
    <submittedName>
        <fullName evidence="3">Uncharacterized protein</fullName>
    </submittedName>
</protein>
<keyword evidence="4" id="KW-1185">Reference proteome</keyword>
<proteinExistence type="predicted"/>
<organism evidence="3 4">
    <name type="scientific">Phytopseudomonas punonensis</name>
    <dbReference type="NCBI Taxonomy" id="1220495"/>
    <lineage>
        <taxon>Bacteria</taxon>
        <taxon>Pseudomonadati</taxon>
        <taxon>Pseudomonadota</taxon>
        <taxon>Gammaproteobacteria</taxon>
        <taxon>Pseudomonadales</taxon>
        <taxon>Pseudomonadaceae</taxon>
        <taxon>Phytopseudomonas</taxon>
    </lineage>
</organism>
<dbReference type="AlphaFoldDB" id="A0A1M7D502"/>
<evidence type="ECO:0000313" key="3">
    <source>
        <dbReference type="EMBL" id="SHL74566.1"/>
    </source>
</evidence>
<evidence type="ECO:0000256" key="1">
    <source>
        <dbReference type="SAM" id="MobiDB-lite"/>
    </source>
</evidence>
<feature type="transmembrane region" description="Helical" evidence="2">
    <location>
        <begin position="422"/>
        <end position="443"/>
    </location>
</feature>
<dbReference type="OrthoDB" id="6747850at2"/>
<feature type="transmembrane region" description="Helical" evidence="2">
    <location>
        <begin position="42"/>
        <end position="59"/>
    </location>
</feature>
<evidence type="ECO:0000313" key="4">
    <source>
        <dbReference type="Proteomes" id="UP000184305"/>
    </source>
</evidence>
<reference evidence="4" key="1">
    <citation type="submission" date="2016-11" db="EMBL/GenBank/DDBJ databases">
        <authorList>
            <person name="Varghese N."/>
            <person name="Submissions S."/>
        </authorList>
    </citation>
    <scope>NUCLEOTIDE SEQUENCE [LARGE SCALE GENOMIC DNA]</scope>
    <source>
        <strain evidence="4">CECT 8089</strain>
    </source>
</reference>
<dbReference type="EMBL" id="FRBQ01000002">
    <property type="protein sequence ID" value="SHL74566.1"/>
    <property type="molecule type" value="Genomic_DNA"/>
</dbReference>
<keyword evidence="2" id="KW-0812">Transmembrane</keyword>
<feature type="transmembrane region" description="Helical" evidence="2">
    <location>
        <begin position="65"/>
        <end position="84"/>
    </location>
</feature>
<gene>
    <name evidence="3" type="ORF">SAMN05216288_2351</name>
</gene>
<sequence>MSASATPEGYAGFGWIFAIWEDVGVTLLAATEPIFIALNNSSSGLVFGVGVLWLFMILLRVADGGIARGIVGGFVIFFMMLLGMSPAVVQLPSGVSVTLIDAQATTLRAAMAVHKIYRSALDGVLSEHTIAGSIVPAQAAVDDIAARGAQIYQGTDLARLIQDYNASCAPDRAELVGANHGSKIEAMHAVGLIGGGGLGIPDEQIGLIAQARAAGGGIATYMTGSKKENGGWLNYLLGGGAARRGLEQALDLGAIQSRREAGIAALESAGPFMGGRYALPTKTHWTALFSGQPDASPSYLPITLMPGQTSQLVGDDNQAIMFQPRNCVEAYRIAQLGAEQAYLALGEAGGTIAGGQRVSAEVGAVSTAVAWQRFMARSLERTTGLSSEGAAVGAGILASVQMAKDLSGWLDLQTLLPGYVLLSAWLFWIVLLAAPLALLLAPLRGMGVLVSWVSLLFFPVISMLFAHALIVAVSLVMASVAIGQAAAASGWSGSGADFEAVRGFMGAIAAMLLAITTWIASSLTGVSLGGLAGSLTGAMATATGVGGFAARAVGTVVALSRLGALGAAGGRGRGHGGRGGGSPSPRPVPPSPQGTSEAPRYNSASTSSIPSSVARAYWPTVPNPSKGNRESRKPLVPPKQSPPDKPLE</sequence>
<feature type="region of interest" description="Disordered" evidence="1">
    <location>
        <begin position="568"/>
        <end position="648"/>
    </location>
</feature>
<feature type="transmembrane region" description="Helical" evidence="2">
    <location>
        <begin position="500"/>
        <end position="520"/>
    </location>
</feature>
<keyword evidence="2" id="KW-0472">Membrane</keyword>
<evidence type="ECO:0000256" key="2">
    <source>
        <dbReference type="SAM" id="Phobius"/>
    </source>
</evidence>